<comment type="caution">
    <text evidence="1">The sequence shown here is derived from an EMBL/GenBank/DDBJ whole genome shotgun (WGS) entry which is preliminary data.</text>
</comment>
<gene>
    <name evidence="1" type="ORF">CIL05_08925</name>
</gene>
<evidence type="ECO:0000313" key="1">
    <source>
        <dbReference type="EMBL" id="PAV29990.1"/>
    </source>
</evidence>
<accession>A0A2A2IFR7</accession>
<dbReference type="RefSeq" id="WP_095655186.1">
    <property type="nucleotide sequence ID" value="NZ_NPOA01000005.1"/>
</dbReference>
<evidence type="ECO:0000313" key="2">
    <source>
        <dbReference type="Proteomes" id="UP000218887"/>
    </source>
</evidence>
<dbReference type="OrthoDB" id="2706506at2"/>
<proteinExistence type="predicted"/>
<reference evidence="1 2" key="1">
    <citation type="submission" date="2017-08" db="EMBL/GenBank/DDBJ databases">
        <title>Virgibacillus indicus sp. nov. and Virgibacillus profoundi sp. nov, two moderately halophilic bacteria isolated from marine sediment by using the Microfluidic Streak Plate.</title>
        <authorList>
            <person name="Xu B."/>
            <person name="Hu B."/>
            <person name="Wang J."/>
            <person name="Zhu Y."/>
            <person name="Huang L."/>
            <person name="Du W."/>
            <person name="Huang Y."/>
        </authorList>
    </citation>
    <scope>NUCLEOTIDE SEQUENCE [LARGE SCALE GENOMIC DNA]</scope>
    <source>
        <strain evidence="1 2">IO3-P3-H5</strain>
    </source>
</reference>
<dbReference type="AlphaFoldDB" id="A0A2A2IFR7"/>
<sequence>MDMRKHYFVTVDTQDIREISIPDSGIEFEIIASQNEIEEIEKLFMKKNKNAKKAVQYLAKPFDERGADSEREGYDEHLMEIYRKINELGTMQTKEKIKEIGLFD</sequence>
<keyword evidence="2" id="KW-1185">Reference proteome</keyword>
<protein>
    <submittedName>
        <fullName evidence="1">Uncharacterized protein</fullName>
    </submittedName>
</protein>
<dbReference type="Proteomes" id="UP000218887">
    <property type="component" value="Unassembled WGS sequence"/>
</dbReference>
<organism evidence="1 2">
    <name type="scientific">Virgibacillus profundi</name>
    <dbReference type="NCBI Taxonomy" id="2024555"/>
    <lineage>
        <taxon>Bacteria</taxon>
        <taxon>Bacillati</taxon>
        <taxon>Bacillota</taxon>
        <taxon>Bacilli</taxon>
        <taxon>Bacillales</taxon>
        <taxon>Bacillaceae</taxon>
        <taxon>Virgibacillus</taxon>
    </lineage>
</organism>
<name>A0A2A2IFR7_9BACI</name>
<dbReference type="EMBL" id="NPOA01000005">
    <property type="protein sequence ID" value="PAV29990.1"/>
    <property type="molecule type" value="Genomic_DNA"/>
</dbReference>